<feature type="compositionally biased region" description="Low complexity" evidence="1">
    <location>
        <begin position="216"/>
        <end position="230"/>
    </location>
</feature>
<dbReference type="Proteomes" id="UP000521872">
    <property type="component" value="Unassembled WGS sequence"/>
</dbReference>
<evidence type="ECO:0000313" key="3">
    <source>
        <dbReference type="EMBL" id="KAF4616961.1"/>
    </source>
</evidence>
<feature type="transmembrane region" description="Helical" evidence="2">
    <location>
        <begin position="430"/>
        <end position="451"/>
    </location>
</feature>
<dbReference type="EMBL" id="JAACJL010000031">
    <property type="protein sequence ID" value="KAF4616961.1"/>
    <property type="molecule type" value="Genomic_DNA"/>
</dbReference>
<evidence type="ECO:0000256" key="1">
    <source>
        <dbReference type="SAM" id="MobiDB-lite"/>
    </source>
</evidence>
<feature type="transmembrane region" description="Helical" evidence="2">
    <location>
        <begin position="48"/>
        <end position="67"/>
    </location>
</feature>
<feature type="compositionally biased region" description="Polar residues" evidence="1">
    <location>
        <begin position="180"/>
        <end position="199"/>
    </location>
</feature>
<keyword evidence="2" id="KW-0472">Membrane</keyword>
<feature type="transmembrane region" description="Helical" evidence="2">
    <location>
        <begin position="79"/>
        <end position="98"/>
    </location>
</feature>
<evidence type="ECO:0000313" key="4">
    <source>
        <dbReference type="Proteomes" id="UP000521872"/>
    </source>
</evidence>
<keyword evidence="4" id="KW-1185">Reference proteome</keyword>
<feature type="transmembrane region" description="Helical" evidence="2">
    <location>
        <begin position="398"/>
        <end position="418"/>
    </location>
</feature>
<dbReference type="AlphaFoldDB" id="A0A8H4VNA4"/>
<feature type="compositionally biased region" description="Polar residues" evidence="1">
    <location>
        <begin position="314"/>
        <end position="329"/>
    </location>
</feature>
<keyword evidence="2" id="KW-0812">Transmembrane</keyword>
<evidence type="ECO:0000256" key="2">
    <source>
        <dbReference type="SAM" id="Phobius"/>
    </source>
</evidence>
<feature type="transmembrane region" description="Helical" evidence="2">
    <location>
        <begin position="471"/>
        <end position="497"/>
    </location>
</feature>
<name>A0A8H4VNA4_9AGAR</name>
<dbReference type="PANTHER" id="PTHR35043:SF7">
    <property type="entry name" value="TRANSCRIPTION FACTOR DOMAIN-CONTAINING PROTEIN"/>
    <property type="match status" value="1"/>
</dbReference>
<feature type="region of interest" description="Disordered" evidence="1">
    <location>
        <begin position="313"/>
        <end position="344"/>
    </location>
</feature>
<protein>
    <submittedName>
        <fullName evidence="3">Uncharacterized protein</fullName>
    </submittedName>
</protein>
<feature type="region of interest" description="Disordered" evidence="1">
    <location>
        <begin position="171"/>
        <end position="253"/>
    </location>
</feature>
<comment type="caution">
    <text evidence="3">The sequence shown here is derived from an EMBL/GenBank/DDBJ whole genome shotgun (WGS) entry which is preliminary data.</text>
</comment>
<organism evidence="3 4">
    <name type="scientific">Agrocybe pediades</name>
    <dbReference type="NCBI Taxonomy" id="84607"/>
    <lineage>
        <taxon>Eukaryota</taxon>
        <taxon>Fungi</taxon>
        <taxon>Dikarya</taxon>
        <taxon>Basidiomycota</taxon>
        <taxon>Agaricomycotina</taxon>
        <taxon>Agaricomycetes</taxon>
        <taxon>Agaricomycetidae</taxon>
        <taxon>Agaricales</taxon>
        <taxon>Agaricineae</taxon>
        <taxon>Strophariaceae</taxon>
        <taxon>Agrocybe</taxon>
    </lineage>
</organism>
<accession>A0A8H4VNA4</accession>
<gene>
    <name evidence="3" type="ORF">D9613_008722</name>
</gene>
<keyword evidence="2" id="KW-1133">Transmembrane helix</keyword>
<dbReference type="PANTHER" id="PTHR35043">
    <property type="entry name" value="TRANSCRIPTION FACTOR DOMAIN-CONTAINING PROTEIN"/>
    <property type="match status" value="1"/>
</dbReference>
<reference evidence="3 4" key="1">
    <citation type="submission" date="2019-12" db="EMBL/GenBank/DDBJ databases">
        <authorList>
            <person name="Floudas D."/>
            <person name="Bentzer J."/>
            <person name="Ahren D."/>
            <person name="Johansson T."/>
            <person name="Persson P."/>
            <person name="Tunlid A."/>
        </authorList>
    </citation>
    <scope>NUCLEOTIDE SEQUENCE [LARGE SCALE GENOMIC DNA]</scope>
    <source>
        <strain evidence="3 4">CBS 102.39</strain>
    </source>
</reference>
<sequence length="523" mass="57320">MGGFMLREEGKKARVLGWRTFMKYYKQGRLDLSEITEDRINDHSKADWFAKGLALLQMFWFITQCIARFFDKHLILTEIELATAALALLSLVMYILWWNKPFNAGVPITITLLPAETDPQLKNDANSRSESVLSSIDTSLPFADPVNPFVPDAQLVEVTQPSDYGVDEASLLRQSDPGEPTSSRSGSAEVNDGTFSQTLRALRPSPESDHPRVHLLSDGSSTSPLPSSDPVNPNIPHAQPVEATHPCDDGVDVPSVQINLHLRESVRTVEPPASRSGSAEVSNITYSQVLPYRRPRLVNCPFKGLLGFPGLPPSAQSAHPQIQVVSGSQPADHPPRSPSIRRGKPSDGFQLWFLFVRIEEIMTNADADWVDHPDYSAATSVPSFYSVNTGSGAAYCQLLLTSFFAAVLFGSIHCIGWSSKIMFTSYTASLAWRIASVIITVGPVVWCLGSISVYAGDKSKDGSLLKEMFEYVATLCSFVSVTTIPVYIVARLALLVLTLVELQYLPPGALASIQWANVVPFIH</sequence>
<proteinExistence type="predicted"/>